<comment type="caution">
    <text evidence="2">The sequence shown here is derived from an EMBL/GenBank/DDBJ whole genome shotgun (WGS) entry which is preliminary data.</text>
</comment>
<evidence type="ECO:0000313" key="2">
    <source>
        <dbReference type="EMBL" id="KAJ8894921.1"/>
    </source>
</evidence>
<feature type="region of interest" description="Disordered" evidence="1">
    <location>
        <begin position="63"/>
        <end position="103"/>
    </location>
</feature>
<gene>
    <name evidence="2" type="ORF">PR048_000228</name>
</gene>
<dbReference type="EMBL" id="JARBHB010000001">
    <property type="protein sequence ID" value="KAJ8894921.1"/>
    <property type="molecule type" value="Genomic_DNA"/>
</dbReference>
<keyword evidence="3" id="KW-1185">Reference proteome</keyword>
<feature type="compositionally biased region" description="Polar residues" evidence="1">
    <location>
        <begin position="149"/>
        <end position="158"/>
    </location>
</feature>
<feature type="region of interest" description="Disordered" evidence="1">
    <location>
        <begin position="130"/>
        <end position="164"/>
    </location>
</feature>
<reference evidence="2 3" key="1">
    <citation type="submission" date="2023-02" db="EMBL/GenBank/DDBJ databases">
        <title>LHISI_Scaffold_Assembly.</title>
        <authorList>
            <person name="Stuart O.P."/>
            <person name="Cleave R."/>
            <person name="Magrath M.J.L."/>
            <person name="Mikheyev A.S."/>
        </authorList>
    </citation>
    <scope>NUCLEOTIDE SEQUENCE [LARGE SCALE GENOMIC DNA]</scope>
    <source>
        <strain evidence="2">Daus_M_001</strain>
        <tissue evidence="2">Leg muscle</tissue>
    </source>
</reference>
<organism evidence="2 3">
    <name type="scientific">Dryococelus australis</name>
    <dbReference type="NCBI Taxonomy" id="614101"/>
    <lineage>
        <taxon>Eukaryota</taxon>
        <taxon>Metazoa</taxon>
        <taxon>Ecdysozoa</taxon>
        <taxon>Arthropoda</taxon>
        <taxon>Hexapoda</taxon>
        <taxon>Insecta</taxon>
        <taxon>Pterygota</taxon>
        <taxon>Neoptera</taxon>
        <taxon>Polyneoptera</taxon>
        <taxon>Phasmatodea</taxon>
        <taxon>Verophasmatodea</taxon>
        <taxon>Anareolatae</taxon>
        <taxon>Phasmatidae</taxon>
        <taxon>Eurycanthinae</taxon>
        <taxon>Dryococelus</taxon>
    </lineage>
</organism>
<sequence length="240" mass="26013">MASQHGQVFAGSFVITSQSTPATPSIKCVPELRYVTTGYLLQRRKDNGDTASSATGREVTILVEQSGARGRLPAGSRGRPSQSGRAARPSIPSQVRPSQAGSLGDEWASAYKRRGLIRCSHVVPNHPRMERRWNARAGKREHPEKTRWQAASSSTIPTRENPVVNPLGIEPGSPWWEASALATNPQDFGKAGSNREQSNEEAPECKSGVKLEISEENPSTSGIVRHDSHLRKSGSDPAED</sequence>
<dbReference type="Proteomes" id="UP001159363">
    <property type="component" value="Chromosome 1"/>
</dbReference>
<feature type="compositionally biased region" description="Polar residues" evidence="1">
    <location>
        <begin position="91"/>
        <end position="101"/>
    </location>
</feature>
<name>A0ABQ9IEY7_9NEOP</name>
<feature type="compositionally biased region" description="Basic and acidic residues" evidence="1">
    <location>
        <begin position="203"/>
        <end position="213"/>
    </location>
</feature>
<evidence type="ECO:0000256" key="1">
    <source>
        <dbReference type="SAM" id="MobiDB-lite"/>
    </source>
</evidence>
<accession>A0ABQ9IEY7</accession>
<protein>
    <submittedName>
        <fullName evidence="2">Uncharacterized protein</fullName>
    </submittedName>
</protein>
<feature type="region of interest" description="Disordered" evidence="1">
    <location>
        <begin position="177"/>
        <end position="240"/>
    </location>
</feature>
<feature type="compositionally biased region" description="Basic and acidic residues" evidence="1">
    <location>
        <begin position="130"/>
        <end position="147"/>
    </location>
</feature>
<evidence type="ECO:0000313" key="3">
    <source>
        <dbReference type="Proteomes" id="UP001159363"/>
    </source>
</evidence>
<proteinExistence type="predicted"/>